<accession>A0A2T4GR58</accession>
<dbReference type="InterPro" id="IPR006813">
    <property type="entry name" value="Glyco_trans_17"/>
</dbReference>
<evidence type="ECO:0000313" key="2">
    <source>
        <dbReference type="EMBL" id="PTD06038.1"/>
    </source>
</evidence>
<dbReference type="EMBL" id="PVEM01000012">
    <property type="protein sequence ID" value="PTD06038.1"/>
    <property type="molecule type" value="Genomic_DNA"/>
</dbReference>
<name>A0A2T4GR58_FUSCU</name>
<dbReference type="GO" id="GO:0006044">
    <property type="term" value="P:N-acetylglucosamine metabolic process"/>
    <property type="evidence" value="ECO:0007669"/>
    <property type="project" value="TreeGrafter"/>
</dbReference>
<feature type="signal peptide" evidence="1">
    <location>
        <begin position="1"/>
        <end position="24"/>
    </location>
</feature>
<proteinExistence type="predicted"/>
<keyword evidence="1" id="KW-0732">Signal</keyword>
<keyword evidence="3" id="KW-1185">Reference proteome</keyword>
<organism evidence="2 3">
    <name type="scientific">Fusarium culmorum</name>
    <dbReference type="NCBI Taxonomy" id="5516"/>
    <lineage>
        <taxon>Eukaryota</taxon>
        <taxon>Fungi</taxon>
        <taxon>Dikarya</taxon>
        <taxon>Ascomycota</taxon>
        <taxon>Pezizomycotina</taxon>
        <taxon>Sordariomycetes</taxon>
        <taxon>Hypocreomycetidae</taxon>
        <taxon>Hypocreales</taxon>
        <taxon>Nectriaceae</taxon>
        <taxon>Fusarium</taxon>
    </lineage>
</organism>
<protein>
    <recommendedName>
        <fullName evidence="4">Beta-1,4-mannosyl-glycoprotein 4-beta-N-acetylglucosaminyltransferase</fullName>
    </recommendedName>
</protein>
<dbReference type="Pfam" id="PF04724">
    <property type="entry name" value="Glyco_transf_17"/>
    <property type="match status" value="2"/>
</dbReference>
<dbReference type="PANTHER" id="PTHR12224">
    <property type="entry name" value="BETA-1,4-MANNOSYL-GLYCOPROTEIN BETA-1,4-N-ACETYLGLUCOSAMINYL-TRANSFERASE"/>
    <property type="match status" value="1"/>
</dbReference>
<dbReference type="OrthoDB" id="6474464at2759"/>
<reference evidence="2 3" key="1">
    <citation type="submission" date="2018-02" db="EMBL/GenBank/DDBJ databases">
        <title>Fusarium culmorum secondary metabolites in fungal-bacterial-plant interactions.</title>
        <authorList>
            <person name="Schmidt R."/>
        </authorList>
    </citation>
    <scope>NUCLEOTIDE SEQUENCE [LARGE SCALE GENOMIC DNA]</scope>
    <source>
        <strain evidence="2 3">PV</strain>
    </source>
</reference>
<dbReference type="PANTHER" id="PTHR12224:SF0">
    <property type="entry name" value="BETA-1,4-MANNOSYL-GLYCOPROTEIN 4-BETA-N-ACETYLGLUCOSAMINYLTRANSFERASE"/>
    <property type="match status" value="1"/>
</dbReference>
<dbReference type="OMA" id="RYHDKMI"/>
<dbReference type="GO" id="GO:0016020">
    <property type="term" value="C:membrane"/>
    <property type="evidence" value="ECO:0007669"/>
    <property type="project" value="InterPro"/>
</dbReference>
<feature type="chain" id="PRO_5015647679" description="Beta-1,4-mannosyl-glycoprotein 4-beta-N-acetylglucosaminyltransferase" evidence="1">
    <location>
        <begin position="25"/>
        <end position="347"/>
    </location>
</feature>
<comment type="caution">
    <text evidence="2">The sequence shown here is derived from an EMBL/GenBank/DDBJ whole genome shotgun (WGS) entry which is preliminary data.</text>
</comment>
<evidence type="ECO:0000313" key="3">
    <source>
        <dbReference type="Proteomes" id="UP000241587"/>
    </source>
</evidence>
<gene>
    <name evidence="2" type="ORF">FCULG_00001019</name>
</gene>
<dbReference type="GO" id="GO:0003830">
    <property type="term" value="F:beta-1,4-mannosylglycoprotein 4-beta-N-acetylglucosaminyltransferase activity"/>
    <property type="evidence" value="ECO:0007669"/>
    <property type="project" value="InterPro"/>
</dbReference>
<evidence type="ECO:0008006" key="4">
    <source>
        <dbReference type="Google" id="ProtNLM"/>
    </source>
</evidence>
<dbReference type="Proteomes" id="UP000241587">
    <property type="component" value="Unassembled WGS sequence"/>
</dbReference>
<dbReference type="AlphaFoldDB" id="A0A2T4GR58"/>
<sequence length="347" mass="40594">MTSLVPSRPFVLLLFLVCVAALLSRQPYFDRSHADRITDADIRATQILPRLNFSRSHHEFYASEAARSLCDAHGYSVFKPRSDALDGRRKIYDLFMVNTELDFLEIRLKTLYNYVDYFVIVEAPLTFQGGPKNLTIRDNWKRFEAYHDKMIYHQLQYPKGFKPLRHWDREDLQRNAMFEQVFPKLAGEQTPARGTSFWSLMSMRFLFLHDGPEWPFPQATYYQGMRKTILPGNLRTGDAGIPLLRDLEKGVLSNAGWHCSSCFATVDQFLNKMASFSHAWMNRDSFRDRDRIANAVRQGVDLWGRKVDTFTRVDNNLDLPRCLLEDRERFRYILDRDGETAGFTDYP</sequence>
<evidence type="ECO:0000256" key="1">
    <source>
        <dbReference type="SAM" id="SignalP"/>
    </source>
</evidence>